<accession>A0A3M8DIJ0</accession>
<dbReference type="AlphaFoldDB" id="A0A3M8DIJ0"/>
<reference evidence="8 9" key="1">
    <citation type="submission" date="2018-10" db="EMBL/GenBank/DDBJ databases">
        <title>Phylogenomics of Brevibacillus.</title>
        <authorList>
            <person name="Dunlap C."/>
        </authorList>
    </citation>
    <scope>NUCLEOTIDE SEQUENCE [LARGE SCALE GENOMIC DNA]</scope>
    <source>
        <strain evidence="8 9">JCM 15716</strain>
    </source>
</reference>
<evidence type="ECO:0000256" key="1">
    <source>
        <dbReference type="ARBA" id="ARBA00022723"/>
    </source>
</evidence>
<keyword evidence="1 5" id="KW-0479">Metal-binding</keyword>
<dbReference type="InterPro" id="IPR020855">
    <property type="entry name" value="Ureohydrolase_Mn_BS"/>
</dbReference>
<dbReference type="EMBL" id="RHHQ01000012">
    <property type="protein sequence ID" value="RNB87185.1"/>
    <property type="molecule type" value="Genomic_DNA"/>
</dbReference>
<keyword evidence="9" id="KW-1185">Reference proteome</keyword>
<dbReference type="Proteomes" id="UP000271031">
    <property type="component" value="Unassembled WGS sequence"/>
</dbReference>
<evidence type="ECO:0000256" key="5">
    <source>
        <dbReference type="PIRSR" id="PIRSR036979-1"/>
    </source>
</evidence>
<organism evidence="8 9">
    <name type="scientific">Brevibacillus fluminis</name>
    <dbReference type="NCBI Taxonomy" id="511487"/>
    <lineage>
        <taxon>Bacteria</taxon>
        <taxon>Bacillati</taxon>
        <taxon>Bacillota</taxon>
        <taxon>Bacilli</taxon>
        <taxon>Bacillales</taxon>
        <taxon>Paenibacillaceae</taxon>
        <taxon>Brevibacillus</taxon>
    </lineage>
</organism>
<evidence type="ECO:0000256" key="2">
    <source>
        <dbReference type="ARBA" id="ARBA00022801"/>
    </source>
</evidence>
<dbReference type="SUPFAM" id="SSF52768">
    <property type="entry name" value="Arginase/deacetylase"/>
    <property type="match status" value="1"/>
</dbReference>
<evidence type="ECO:0000256" key="4">
    <source>
        <dbReference type="ARBA" id="ARBA00023211"/>
    </source>
</evidence>
<proteinExistence type="inferred from homology"/>
<evidence type="ECO:0000256" key="7">
    <source>
        <dbReference type="RuleBase" id="RU003684"/>
    </source>
</evidence>
<comment type="cofactor">
    <cofactor evidence="5">
        <name>Mn(2+)</name>
        <dbReference type="ChEBI" id="CHEBI:29035"/>
    </cofactor>
    <text evidence="5">Binds 2 manganese ions per subunit.</text>
</comment>
<evidence type="ECO:0000313" key="8">
    <source>
        <dbReference type="EMBL" id="RNB87185.1"/>
    </source>
</evidence>
<feature type="binding site" evidence="5">
    <location>
        <position position="247"/>
    </location>
    <ligand>
        <name>Mn(2+)</name>
        <dbReference type="ChEBI" id="CHEBI:29035"/>
        <label>1</label>
    </ligand>
</feature>
<dbReference type="PRINTS" id="PR00116">
    <property type="entry name" value="ARGINASE"/>
</dbReference>
<dbReference type="GO" id="GO:0046872">
    <property type="term" value="F:metal ion binding"/>
    <property type="evidence" value="ECO:0007669"/>
    <property type="project" value="UniProtKB-KW"/>
</dbReference>
<dbReference type="PANTHER" id="PTHR11358">
    <property type="entry name" value="ARGINASE/AGMATINASE"/>
    <property type="match status" value="1"/>
</dbReference>
<dbReference type="PANTHER" id="PTHR11358:SF35">
    <property type="entry name" value="FORMIMIDOYLGLUTAMASE"/>
    <property type="match status" value="1"/>
</dbReference>
<comment type="similarity">
    <text evidence="6 7">Belongs to the arginase family.</text>
</comment>
<gene>
    <name evidence="8" type="ORF">EDM56_16020</name>
</gene>
<dbReference type="CDD" id="cd09990">
    <property type="entry name" value="Agmatinase-like"/>
    <property type="match status" value="1"/>
</dbReference>
<sequence length="322" mass="35254">MFQHITQPPFRLSTGKSDPYVTRLSEWIEQTVDPTKHYDFAILGVPLSKSSISFSGAHAHPQQFRQLLSSFTTYNMDEDIELSTLRAVDLGDVAMHVTDILRCHDNIEGALRAVTAGVTGMPVIIGGDHSITFPAIKGIRRISGKRIGLIQFDAHLDVRDTAYGGPSNGTPMRNLIESETVRGSDIITIGLRSFANSREYRLYAEERGMTLITANQVRKRGIEAVVEQAIRTLEEKCDAIYVTFDVDVMDQSIVPGVPAIGPAGLSSTELFTAAFAIGQSPKLIGMDMVCVDPTRDVRDITSRAALHLFLHVASGVAKRKQG</sequence>
<keyword evidence="2 7" id="KW-0378">Hydrolase</keyword>
<dbReference type="PROSITE" id="PS01053">
    <property type="entry name" value="ARGINASE_1"/>
    <property type="match status" value="1"/>
</dbReference>
<evidence type="ECO:0000256" key="6">
    <source>
        <dbReference type="PROSITE-ProRule" id="PRU00742"/>
    </source>
</evidence>
<dbReference type="Gene3D" id="3.40.800.10">
    <property type="entry name" value="Ureohydrolase domain"/>
    <property type="match status" value="1"/>
</dbReference>
<keyword evidence="4 5" id="KW-0464">Manganese</keyword>
<dbReference type="PIRSF" id="PIRSF036979">
    <property type="entry name" value="Arginase"/>
    <property type="match status" value="1"/>
</dbReference>
<feature type="binding site" evidence="5">
    <location>
        <position position="153"/>
    </location>
    <ligand>
        <name>Mn(2+)</name>
        <dbReference type="ChEBI" id="CHEBI:29035"/>
        <label>1</label>
    </ligand>
</feature>
<dbReference type="GO" id="GO:0006547">
    <property type="term" value="P:L-histidine metabolic process"/>
    <property type="evidence" value="ECO:0007669"/>
    <property type="project" value="UniProtKB-KW"/>
</dbReference>
<protein>
    <submittedName>
        <fullName evidence="8">Formimidoylglutamase</fullName>
    </submittedName>
</protein>
<feature type="binding site" evidence="5">
    <location>
        <position position="245"/>
    </location>
    <ligand>
        <name>Mn(2+)</name>
        <dbReference type="ChEBI" id="CHEBI:29035"/>
        <label>1</label>
    </ligand>
</feature>
<feature type="binding site" evidence="5">
    <location>
        <position position="157"/>
    </location>
    <ligand>
        <name>Mn(2+)</name>
        <dbReference type="ChEBI" id="CHEBI:29035"/>
        <label>1</label>
    </ligand>
</feature>
<dbReference type="OrthoDB" id="9788689at2"/>
<dbReference type="RefSeq" id="WP_122918884.1">
    <property type="nucleotide sequence ID" value="NZ_RHHQ01000012.1"/>
</dbReference>
<name>A0A3M8DIJ0_9BACL</name>
<dbReference type="InterPro" id="IPR006035">
    <property type="entry name" value="Ureohydrolase"/>
</dbReference>
<dbReference type="PROSITE" id="PS51409">
    <property type="entry name" value="ARGINASE_2"/>
    <property type="match status" value="1"/>
</dbReference>
<evidence type="ECO:0000313" key="9">
    <source>
        <dbReference type="Proteomes" id="UP000271031"/>
    </source>
</evidence>
<feature type="binding site" evidence="5">
    <location>
        <position position="129"/>
    </location>
    <ligand>
        <name>Mn(2+)</name>
        <dbReference type="ChEBI" id="CHEBI:29035"/>
        <label>1</label>
    </ligand>
</feature>
<comment type="caution">
    <text evidence="8">The sequence shown here is derived from an EMBL/GenBank/DDBJ whole genome shotgun (WGS) entry which is preliminary data.</text>
</comment>
<dbReference type="Pfam" id="PF00491">
    <property type="entry name" value="Arginase"/>
    <property type="match status" value="1"/>
</dbReference>
<dbReference type="InterPro" id="IPR023696">
    <property type="entry name" value="Ureohydrolase_dom_sf"/>
</dbReference>
<dbReference type="GO" id="GO:0008783">
    <property type="term" value="F:agmatinase activity"/>
    <property type="evidence" value="ECO:0007669"/>
    <property type="project" value="TreeGrafter"/>
</dbReference>
<feature type="binding site" evidence="5">
    <location>
        <position position="155"/>
    </location>
    <ligand>
        <name>Mn(2+)</name>
        <dbReference type="ChEBI" id="CHEBI:29035"/>
        <label>1</label>
    </ligand>
</feature>
<evidence type="ECO:0000256" key="3">
    <source>
        <dbReference type="ARBA" id="ARBA00022808"/>
    </source>
</evidence>
<dbReference type="GO" id="GO:0033389">
    <property type="term" value="P:putrescine biosynthetic process from arginine, via agmatine"/>
    <property type="evidence" value="ECO:0007669"/>
    <property type="project" value="TreeGrafter"/>
</dbReference>
<keyword evidence="3" id="KW-0369">Histidine metabolism</keyword>